<dbReference type="InterPro" id="IPR011251">
    <property type="entry name" value="Luciferase-like_dom"/>
</dbReference>
<dbReference type="InterPro" id="IPR050766">
    <property type="entry name" value="Bact_Lucif_Oxidored"/>
</dbReference>
<dbReference type="PANTHER" id="PTHR30137">
    <property type="entry name" value="LUCIFERASE-LIKE MONOOXYGENASE"/>
    <property type="match status" value="1"/>
</dbReference>
<dbReference type="Gene3D" id="3.20.20.30">
    <property type="entry name" value="Luciferase-like domain"/>
    <property type="match status" value="1"/>
</dbReference>
<evidence type="ECO:0000313" key="3">
    <source>
        <dbReference type="EMBL" id="MFD1888947.1"/>
    </source>
</evidence>
<dbReference type="CDD" id="cd00347">
    <property type="entry name" value="Flavin_utilizing_monoxygenases"/>
    <property type="match status" value="1"/>
</dbReference>
<keyword evidence="4" id="KW-1185">Reference proteome</keyword>
<name>A0ABW4RS03_9ACTN</name>
<comment type="caution">
    <text evidence="3">The sequence shown here is derived from an EMBL/GenBank/DDBJ whole genome shotgun (WGS) entry which is preliminary data.</text>
</comment>
<evidence type="ECO:0000256" key="1">
    <source>
        <dbReference type="ARBA" id="ARBA00007789"/>
    </source>
</evidence>
<dbReference type="Pfam" id="PF00296">
    <property type="entry name" value="Bac_luciferase"/>
    <property type="match status" value="1"/>
</dbReference>
<dbReference type="InterPro" id="IPR019949">
    <property type="entry name" value="CmoO-like"/>
</dbReference>
<dbReference type="NCBIfam" id="TIGR03558">
    <property type="entry name" value="oxido_grp_1"/>
    <property type="match status" value="1"/>
</dbReference>
<evidence type="ECO:0000313" key="4">
    <source>
        <dbReference type="Proteomes" id="UP001597326"/>
    </source>
</evidence>
<protein>
    <submittedName>
        <fullName evidence="3">LLM class flavin-dependent oxidoreductase</fullName>
        <ecNumber evidence="3">1.-.-.-</ecNumber>
    </submittedName>
</protein>
<comment type="similarity">
    <text evidence="1">To bacterial alkanal monooxygenase alpha and beta chains.</text>
</comment>
<dbReference type="EMBL" id="JBHUFZ010000005">
    <property type="protein sequence ID" value="MFD1888947.1"/>
    <property type="molecule type" value="Genomic_DNA"/>
</dbReference>
<reference evidence="4" key="1">
    <citation type="journal article" date="2019" name="Int. J. Syst. Evol. Microbiol.">
        <title>The Global Catalogue of Microorganisms (GCM) 10K type strain sequencing project: providing services to taxonomists for standard genome sequencing and annotation.</title>
        <authorList>
            <consortium name="The Broad Institute Genomics Platform"/>
            <consortium name="The Broad Institute Genome Sequencing Center for Infectious Disease"/>
            <person name="Wu L."/>
            <person name="Ma J."/>
        </authorList>
    </citation>
    <scope>NUCLEOTIDE SEQUENCE [LARGE SCALE GENOMIC DNA]</scope>
    <source>
        <strain evidence="4">CAIM 431</strain>
    </source>
</reference>
<dbReference type="SUPFAM" id="SSF51679">
    <property type="entry name" value="Bacterial luciferase-like"/>
    <property type="match status" value="1"/>
</dbReference>
<dbReference type="RefSeq" id="WP_343875038.1">
    <property type="nucleotide sequence ID" value="NZ_BAAAIX010000028.1"/>
</dbReference>
<dbReference type="Proteomes" id="UP001597326">
    <property type="component" value="Unassembled WGS sequence"/>
</dbReference>
<dbReference type="InterPro" id="IPR036661">
    <property type="entry name" value="Luciferase-like_sf"/>
</dbReference>
<dbReference type="EC" id="1.-.-.-" evidence="3"/>
<gene>
    <name evidence="3" type="ORF">ACFSCS_01950</name>
</gene>
<organism evidence="3 4">
    <name type="scientific">Luteococcus peritonei</name>
    <dbReference type="NCBI Taxonomy" id="88874"/>
    <lineage>
        <taxon>Bacteria</taxon>
        <taxon>Bacillati</taxon>
        <taxon>Actinomycetota</taxon>
        <taxon>Actinomycetes</taxon>
        <taxon>Propionibacteriales</taxon>
        <taxon>Propionibacteriaceae</taxon>
        <taxon>Luteococcus</taxon>
    </lineage>
</organism>
<evidence type="ECO:0000259" key="2">
    <source>
        <dbReference type="Pfam" id="PF00296"/>
    </source>
</evidence>
<proteinExistence type="predicted"/>
<dbReference type="GO" id="GO:0016491">
    <property type="term" value="F:oxidoreductase activity"/>
    <property type="evidence" value="ECO:0007669"/>
    <property type="project" value="UniProtKB-KW"/>
</dbReference>
<dbReference type="PANTHER" id="PTHR30137:SF6">
    <property type="entry name" value="LUCIFERASE-LIKE MONOOXYGENASE"/>
    <property type="match status" value="1"/>
</dbReference>
<feature type="domain" description="Luciferase-like" evidence="2">
    <location>
        <begin position="8"/>
        <end position="309"/>
    </location>
</feature>
<keyword evidence="3" id="KW-0560">Oxidoreductase</keyword>
<sequence length="338" mass="36717">MSTPIPLSVLDLVTVTEQTTTAQALQRSISLAKAADELGYNRFWVAEHHNMPAVASTNPPVILAALGAHTQRIRIGSGGVMLPNHAPYVVAEQFALLEGLYPNRVDLGLGRAPGTDQRTAAALRRSTDSLGVEEFPQHVLELMSWLGDNRLENPMSAQLSATPKGETHPEVWLLGSSGYSAQLAGMLGLRYCYAHHFGQMDEVAVMESYRNRFEPSPVLAEPHAMICTSVITAETPQQADYLAGPAKQMALALRTNRLTPVVSPETAAERGISPLDEQMLGHLPATKFVGTPGEVADDLQRLVERTGVQELMLAATTYDVQTRIDTLRDVSRMGLTTR</sequence>
<accession>A0ABW4RS03</accession>